<name>A0A4U0WF98_9PEZI</name>
<feature type="compositionally biased region" description="Basic and acidic residues" evidence="5">
    <location>
        <begin position="192"/>
        <end position="205"/>
    </location>
</feature>
<evidence type="ECO:0000259" key="6">
    <source>
        <dbReference type="PROSITE" id="PS51192"/>
    </source>
</evidence>
<dbReference type="SMART" id="SM00487">
    <property type="entry name" value="DEXDc"/>
    <property type="match status" value="1"/>
</dbReference>
<organism evidence="7 8">
    <name type="scientific">Friedmanniomyces simplex</name>
    <dbReference type="NCBI Taxonomy" id="329884"/>
    <lineage>
        <taxon>Eukaryota</taxon>
        <taxon>Fungi</taxon>
        <taxon>Dikarya</taxon>
        <taxon>Ascomycota</taxon>
        <taxon>Pezizomycotina</taxon>
        <taxon>Dothideomycetes</taxon>
        <taxon>Dothideomycetidae</taxon>
        <taxon>Mycosphaerellales</taxon>
        <taxon>Teratosphaeriaceae</taxon>
        <taxon>Friedmanniomyces</taxon>
    </lineage>
</organism>
<feature type="domain" description="Helicase ATP-binding" evidence="6">
    <location>
        <begin position="418"/>
        <end position="509"/>
    </location>
</feature>
<dbReference type="EMBL" id="NAJQ01001215">
    <property type="protein sequence ID" value="TKA61482.1"/>
    <property type="molecule type" value="Genomic_DNA"/>
</dbReference>
<dbReference type="SUPFAM" id="SSF52540">
    <property type="entry name" value="P-loop containing nucleoside triphosphate hydrolases"/>
    <property type="match status" value="1"/>
</dbReference>
<proteinExistence type="inferred from homology"/>
<feature type="compositionally biased region" description="Basic and acidic residues" evidence="5">
    <location>
        <begin position="218"/>
        <end position="246"/>
    </location>
</feature>
<dbReference type="GO" id="GO:0003724">
    <property type="term" value="F:RNA helicase activity"/>
    <property type="evidence" value="ECO:0007669"/>
    <property type="project" value="UniProtKB-EC"/>
</dbReference>
<dbReference type="EC" id="3.6.4.13" evidence="4"/>
<dbReference type="InterPro" id="IPR011545">
    <property type="entry name" value="DEAD/DEAH_box_helicase_dom"/>
</dbReference>
<comment type="catalytic activity">
    <reaction evidence="4">
        <text>ATP + H2O = ADP + phosphate + H(+)</text>
        <dbReference type="Rhea" id="RHEA:13065"/>
        <dbReference type="ChEBI" id="CHEBI:15377"/>
        <dbReference type="ChEBI" id="CHEBI:15378"/>
        <dbReference type="ChEBI" id="CHEBI:30616"/>
        <dbReference type="ChEBI" id="CHEBI:43474"/>
        <dbReference type="ChEBI" id="CHEBI:456216"/>
        <dbReference type="EC" id="3.6.4.13"/>
    </reaction>
</comment>
<evidence type="ECO:0000313" key="7">
    <source>
        <dbReference type="EMBL" id="TKA61482.1"/>
    </source>
</evidence>
<dbReference type="InterPro" id="IPR027417">
    <property type="entry name" value="P-loop_NTPase"/>
</dbReference>
<comment type="caution">
    <text evidence="7">The sequence shown here is derived from an EMBL/GenBank/DDBJ whole genome shotgun (WGS) entry which is preliminary data.</text>
</comment>
<dbReference type="Proteomes" id="UP000309340">
    <property type="component" value="Unassembled WGS sequence"/>
</dbReference>
<dbReference type="PROSITE" id="PS51192">
    <property type="entry name" value="HELICASE_ATP_BIND_1"/>
    <property type="match status" value="1"/>
</dbReference>
<feature type="compositionally biased region" description="Basic and acidic residues" evidence="5">
    <location>
        <begin position="72"/>
        <end position="87"/>
    </location>
</feature>
<feature type="non-terminal residue" evidence="7">
    <location>
        <position position="560"/>
    </location>
</feature>
<gene>
    <name evidence="7" type="ORF">B0A55_12185</name>
</gene>
<feature type="compositionally biased region" description="Basic and acidic residues" evidence="5">
    <location>
        <begin position="119"/>
        <end position="144"/>
    </location>
</feature>
<evidence type="ECO:0000256" key="5">
    <source>
        <dbReference type="SAM" id="MobiDB-lite"/>
    </source>
</evidence>
<sequence>MATAPLYKRYVPPKPADVSAVKATAAPVKKKTVPPPPPVEKKRKRERPAEEVAERKAKKLRKKGVEATAETVLRDQRKEREDVRDEPTEPQNGLGSNDVQEEEDGGKGGKMSIKKRHKLEKEARKVRKEAEKVGKLDGSDDVKAPAEGNVEVLLEGQHGMTTIGVPQGGLVETADPADALHEIVKPKKRRERREDAAEDGERTEENVPATEQDNVPSKAERKTKGKEKMQEQDLPPRQDCAAKGEETAELPQQPVETDSTPQPKKRRHKLEAVLQQPETGAENEKVESIEHLGKHDAVLGKYQKAAKRSQNLASQADEQIASTDAKEDSVVLRDLGPIPQADKASTPEFNPDYSALPPWLANPIAISSDSTGTFSSLGLAMETVDHMSQLGFSDALPVQQALIPLLLPPGIPGAKYFSGAEAVLPDLAVSAATGSGKTIAYLLPILERLKQGRPLGKLSALVVVPTRELVMQVAAVAESLANGSDIKVGTATGTGKLREEQVQLIKRSQKYDPSGHAALMAKAHQRNYPPDEEVDEEAFEAYLIELESEDAREEQRISDA</sequence>
<dbReference type="GO" id="GO:0016787">
    <property type="term" value="F:hydrolase activity"/>
    <property type="evidence" value="ECO:0007669"/>
    <property type="project" value="UniProtKB-KW"/>
</dbReference>
<protein>
    <recommendedName>
        <fullName evidence="4">ATP-dependent RNA helicase</fullName>
        <ecNumber evidence="4">3.6.4.13</ecNumber>
    </recommendedName>
</protein>
<comment type="similarity">
    <text evidence="4">Belongs to the DEAD box helicase family.</text>
</comment>
<keyword evidence="3 4" id="KW-0067">ATP-binding</keyword>
<accession>A0A4U0WF98</accession>
<dbReference type="STRING" id="329884.A0A4U0WF98"/>
<evidence type="ECO:0000256" key="3">
    <source>
        <dbReference type="ARBA" id="ARBA00022840"/>
    </source>
</evidence>
<keyword evidence="4" id="KW-0694">RNA-binding</keyword>
<keyword evidence="8" id="KW-1185">Reference proteome</keyword>
<reference evidence="7 8" key="1">
    <citation type="submission" date="2017-03" db="EMBL/GenBank/DDBJ databases">
        <title>Genomes of endolithic fungi from Antarctica.</title>
        <authorList>
            <person name="Coleine C."/>
            <person name="Masonjones S."/>
            <person name="Stajich J.E."/>
        </authorList>
    </citation>
    <scope>NUCLEOTIDE SEQUENCE [LARGE SCALE GENOMIC DNA]</scope>
    <source>
        <strain evidence="7 8">CCFEE 5184</strain>
    </source>
</reference>
<feature type="compositionally biased region" description="Polar residues" evidence="5">
    <location>
        <begin position="89"/>
        <end position="98"/>
    </location>
</feature>
<dbReference type="AlphaFoldDB" id="A0A4U0WF98"/>
<comment type="function">
    <text evidence="4">RNA helicase.</text>
</comment>
<comment type="domain">
    <text evidence="4">The Q motif is unique to and characteristic of the DEAD box family of RNA helicases and controls ATP binding and hydrolysis.</text>
</comment>
<keyword evidence="2 4" id="KW-0378">Hydrolase</keyword>
<keyword evidence="4" id="KW-0347">Helicase</keyword>
<dbReference type="OrthoDB" id="3370at2759"/>
<evidence type="ECO:0000256" key="4">
    <source>
        <dbReference type="RuleBase" id="RU365068"/>
    </source>
</evidence>
<dbReference type="GO" id="GO:0003723">
    <property type="term" value="F:RNA binding"/>
    <property type="evidence" value="ECO:0007669"/>
    <property type="project" value="UniProtKB-UniRule"/>
</dbReference>
<dbReference type="Pfam" id="PF00270">
    <property type="entry name" value="DEAD"/>
    <property type="match status" value="1"/>
</dbReference>
<evidence type="ECO:0000313" key="8">
    <source>
        <dbReference type="Proteomes" id="UP000309340"/>
    </source>
</evidence>
<evidence type="ECO:0000256" key="1">
    <source>
        <dbReference type="ARBA" id="ARBA00022741"/>
    </source>
</evidence>
<dbReference type="GO" id="GO:0005524">
    <property type="term" value="F:ATP binding"/>
    <property type="evidence" value="ECO:0007669"/>
    <property type="project" value="UniProtKB-UniRule"/>
</dbReference>
<dbReference type="InterPro" id="IPR014001">
    <property type="entry name" value="Helicase_ATP-bd"/>
</dbReference>
<dbReference type="Gene3D" id="3.40.50.300">
    <property type="entry name" value="P-loop containing nucleotide triphosphate hydrolases"/>
    <property type="match status" value="1"/>
</dbReference>
<dbReference type="PANTHER" id="PTHR24031">
    <property type="entry name" value="RNA HELICASE"/>
    <property type="match status" value="1"/>
</dbReference>
<feature type="region of interest" description="Disordered" evidence="5">
    <location>
        <begin position="1"/>
        <end position="144"/>
    </location>
</feature>
<feature type="region of interest" description="Disordered" evidence="5">
    <location>
        <begin position="164"/>
        <end position="285"/>
    </location>
</feature>
<evidence type="ECO:0000256" key="2">
    <source>
        <dbReference type="ARBA" id="ARBA00022801"/>
    </source>
</evidence>
<keyword evidence="1 4" id="KW-0547">Nucleotide-binding</keyword>